<accession>X1J3Z6</accession>
<sequence>MINLSKLNNLINHRKDDSKKITAIIVQGNENISKD</sequence>
<feature type="non-terminal residue" evidence="1">
    <location>
        <position position="35"/>
    </location>
</feature>
<gene>
    <name evidence="1" type="ORF">S03H2_49520</name>
</gene>
<dbReference type="EMBL" id="BARU01031292">
    <property type="protein sequence ID" value="GAH73054.1"/>
    <property type="molecule type" value="Genomic_DNA"/>
</dbReference>
<protein>
    <submittedName>
        <fullName evidence="1">Uncharacterized protein</fullName>
    </submittedName>
</protein>
<proteinExistence type="predicted"/>
<reference evidence="1" key="1">
    <citation type="journal article" date="2014" name="Front. Microbiol.">
        <title>High frequency of phylogenetically diverse reductive dehalogenase-homologous genes in deep subseafloor sedimentary metagenomes.</title>
        <authorList>
            <person name="Kawai M."/>
            <person name="Futagami T."/>
            <person name="Toyoda A."/>
            <person name="Takaki Y."/>
            <person name="Nishi S."/>
            <person name="Hori S."/>
            <person name="Arai W."/>
            <person name="Tsubouchi T."/>
            <person name="Morono Y."/>
            <person name="Uchiyama I."/>
            <person name="Ito T."/>
            <person name="Fujiyama A."/>
            <person name="Inagaki F."/>
            <person name="Takami H."/>
        </authorList>
    </citation>
    <scope>NUCLEOTIDE SEQUENCE</scope>
    <source>
        <strain evidence="1">Expedition CK06-06</strain>
    </source>
</reference>
<evidence type="ECO:0000313" key="1">
    <source>
        <dbReference type="EMBL" id="GAH73054.1"/>
    </source>
</evidence>
<organism evidence="1">
    <name type="scientific">marine sediment metagenome</name>
    <dbReference type="NCBI Taxonomy" id="412755"/>
    <lineage>
        <taxon>unclassified sequences</taxon>
        <taxon>metagenomes</taxon>
        <taxon>ecological metagenomes</taxon>
    </lineage>
</organism>
<name>X1J3Z6_9ZZZZ</name>
<dbReference type="AlphaFoldDB" id="X1J3Z6"/>
<comment type="caution">
    <text evidence="1">The sequence shown here is derived from an EMBL/GenBank/DDBJ whole genome shotgun (WGS) entry which is preliminary data.</text>
</comment>